<comment type="similarity">
    <text evidence="1">Belongs to the sigma-70 factor family. ECF subfamily.</text>
</comment>
<dbReference type="AlphaFoldDB" id="A0A0F5JI65"/>
<dbReference type="Pfam" id="PF08281">
    <property type="entry name" value="Sigma70_r4_2"/>
    <property type="match status" value="1"/>
</dbReference>
<feature type="domain" description="RNA polymerase sigma factor 70 region 4 type 2" evidence="6">
    <location>
        <begin position="131"/>
        <end position="179"/>
    </location>
</feature>
<dbReference type="NCBIfam" id="TIGR02937">
    <property type="entry name" value="sigma70-ECF"/>
    <property type="match status" value="1"/>
</dbReference>
<proteinExistence type="inferred from homology"/>
<sequence>MADFTDEKILLKEIKDGNDQAFEFLFKSYYPRLRGYASRFVEDQEAVRDIIQESFLKFWEKRELIEAISVSALLFAMVRNACLNYLKHLQIVEQHNVEHLASIAGREELYSLDFNPSPEYTLLYNELQEQVNVVIDTLPTRCREVFIMSRFDKKKNREIAEALSISTTAVEKHIAKALTTFSKHFKDKYPLDIYIVIIAWLLSD</sequence>
<evidence type="ECO:0000313" key="8">
    <source>
        <dbReference type="Proteomes" id="UP000033035"/>
    </source>
</evidence>
<evidence type="ECO:0000256" key="3">
    <source>
        <dbReference type="ARBA" id="ARBA00023082"/>
    </source>
</evidence>
<dbReference type="SUPFAM" id="SSF88659">
    <property type="entry name" value="Sigma3 and sigma4 domains of RNA polymerase sigma factors"/>
    <property type="match status" value="1"/>
</dbReference>
<dbReference type="InterPro" id="IPR007627">
    <property type="entry name" value="RNA_pol_sigma70_r2"/>
</dbReference>
<dbReference type="PATRIC" id="fig|1203610.3.peg.2193"/>
<dbReference type="SUPFAM" id="SSF88946">
    <property type="entry name" value="Sigma2 domain of RNA polymerase sigma factors"/>
    <property type="match status" value="1"/>
</dbReference>
<keyword evidence="4" id="KW-0804">Transcription</keyword>
<dbReference type="GO" id="GO:0003677">
    <property type="term" value="F:DNA binding"/>
    <property type="evidence" value="ECO:0007669"/>
    <property type="project" value="InterPro"/>
</dbReference>
<dbReference type="EMBL" id="AQHW01000013">
    <property type="protein sequence ID" value="KKB57414.1"/>
    <property type="molecule type" value="Genomic_DNA"/>
</dbReference>
<dbReference type="Pfam" id="PF04542">
    <property type="entry name" value="Sigma70_r2"/>
    <property type="match status" value="1"/>
</dbReference>
<dbReference type="InterPro" id="IPR036388">
    <property type="entry name" value="WH-like_DNA-bd_sf"/>
</dbReference>
<dbReference type="PANTHER" id="PTHR43133">
    <property type="entry name" value="RNA POLYMERASE ECF-TYPE SIGMA FACTO"/>
    <property type="match status" value="1"/>
</dbReference>
<dbReference type="Gene3D" id="1.10.10.10">
    <property type="entry name" value="Winged helix-like DNA-binding domain superfamily/Winged helix DNA-binding domain"/>
    <property type="match status" value="1"/>
</dbReference>
<dbReference type="GO" id="GO:0006352">
    <property type="term" value="P:DNA-templated transcription initiation"/>
    <property type="evidence" value="ECO:0007669"/>
    <property type="project" value="InterPro"/>
</dbReference>
<dbReference type="PANTHER" id="PTHR43133:SF46">
    <property type="entry name" value="RNA POLYMERASE SIGMA-70 FACTOR ECF SUBFAMILY"/>
    <property type="match status" value="1"/>
</dbReference>
<feature type="domain" description="RNA polymerase sigma-70 region 2" evidence="5">
    <location>
        <begin position="25"/>
        <end position="88"/>
    </location>
</feature>
<evidence type="ECO:0000256" key="1">
    <source>
        <dbReference type="ARBA" id="ARBA00010641"/>
    </source>
</evidence>
<evidence type="ECO:0000256" key="2">
    <source>
        <dbReference type="ARBA" id="ARBA00023015"/>
    </source>
</evidence>
<dbReference type="InterPro" id="IPR013325">
    <property type="entry name" value="RNA_pol_sigma_r2"/>
</dbReference>
<accession>A0A0F5JI65</accession>
<dbReference type="InterPro" id="IPR013324">
    <property type="entry name" value="RNA_pol_sigma_r3/r4-like"/>
</dbReference>
<dbReference type="HOGENOM" id="CLU_047691_4_0_10"/>
<dbReference type="InterPro" id="IPR014284">
    <property type="entry name" value="RNA_pol_sigma-70_dom"/>
</dbReference>
<dbReference type="InterPro" id="IPR039425">
    <property type="entry name" value="RNA_pol_sigma-70-like"/>
</dbReference>
<dbReference type="NCBIfam" id="TIGR02985">
    <property type="entry name" value="Sig70_bacteroi1"/>
    <property type="match status" value="1"/>
</dbReference>
<dbReference type="InterPro" id="IPR013249">
    <property type="entry name" value="RNA_pol_sigma70_r4_t2"/>
</dbReference>
<name>A0A0F5JI65_9BACT</name>
<evidence type="ECO:0000313" key="7">
    <source>
        <dbReference type="EMBL" id="KKB57414.1"/>
    </source>
</evidence>
<evidence type="ECO:0000256" key="4">
    <source>
        <dbReference type="ARBA" id="ARBA00023163"/>
    </source>
</evidence>
<gene>
    <name evidence="7" type="ORF">HMPREF1536_02136</name>
</gene>
<dbReference type="GO" id="GO:0016987">
    <property type="term" value="F:sigma factor activity"/>
    <property type="evidence" value="ECO:0007669"/>
    <property type="project" value="UniProtKB-KW"/>
</dbReference>
<dbReference type="InterPro" id="IPR014327">
    <property type="entry name" value="RNA_pol_sigma70_bacteroid"/>
</dbReference>
<dbReference type="Proteomes" id="UP000033035">
    <property type="component" value="Unassembled WGS sequence"/>
</dbReference>
<reference evidence="7 8" key="1">
    <citation type="submission" date="2013-04" db="EMBL/GenBank/DDBJ databases">
        <title>The Genome Sequence of Parabacteroides gordonii DSM 23371.</title>
        <authorList>
            <consortium name="The Broad Institute Genomics Platform"/>
            <person name="Earl A."/>
            <person name="Ward D."/>
            <person name="Feldgarden M."/>
            <person name="Gevers D."/>
            <person name="Martens E."/>
            <person name="Sakamoto M."/>
            <person name="Benno Y."/>
            <person name="Suzuki N."/>
            <person name="Matsunaga N."/>
            <person name="Koshihara K."/>
            <person name="Seki M."/>
            <person name="Komiya H."/>
            <person name="Walker B."/>
            <person name="Young S."/>
            <person name="Zeng Q."/>
            <person name="Gargeya S."/>
            <person name="Fitzgerald M."/>
            <person name="Haas B."/>
            <person name="Abouelleil A."/>
            <person name="Allen A.W."/>
            <person name="Alvarado L."/>
            <person name="Arachchi H.M."/>
            <person name="Berlin A.M."/>
            <person name="Chapman S.B."/>
            <person name="Gainer-Dewar J."/>
            <person name="Goldberg J."/>
            <person name="Griggs A."/>
            <person name="Gujja S."/>
            <person name="Hansen M."/>
            <person name="Howarth C."/>
            <person name="Imamovic A."/>
            <person name="Ireland A."/>
            <person name="Larimer J."/>
            <person name="McCowan C."/>
            <person name="Murphy C."/>
            <person name="Pearson M."/>
            <person name="Poon T.W."/>
            <person name="Priest M."/>
            <person name="Roberts A."/>
            <person name="Saif S."/>
            <person name="Shea T."/>
            <person name="Sisk P."/>
            <person name="Sykes S."/>
            <person name="Wortman J."/>
            <person name="Nusbaum C."/>
            <person name="Birren B."/>
        </authorList>
    </citation>
    <scope>NUCLEOTIDE SEQUENCE [LARGE SCALE GENOMIC DNA]</scope>
    <source>
        <strain evidence="7 8">MS-1</strain>
    </source>
</reference>
<organism evidence="7 8">
    <name type="scientific">Parabacteroides gordonii MS-1 = DSM 23371</name>
    <dbReference type="NCBI Taxonomy" id="1203610"/>
    <lineage>
        <taxon>Bacteria</taxon>
        <taxon>Pseudomonadati</taxon>
        <taxon>Bacteroidota</taxon>
        <taxon>Bacteroidia</taxon>
        <taxon>Bacteroidales</taxon>
        <taxon>Tannerellaceae</taxon>
        <taxon>Parabacteroides</taxon>
    </lineage>
</organism>
<keyword evidence="2" id="KW-0805">Transcription regulation</keyword>
<dbReference type="RefSeq" id="WP_028730332.1">
    <property type="nucleotide sequence ID" value="NZ_KE386765.1"/>
</dbReference>
<keyword evidence="8" id="KW-1185">Reference proteome</keyword>
<evidence type="ECO:0000259" key="5">
    <source>
        <dbReference type="Pfam" id="PF04542"/>
    </source>
</evidence>
<dbReference type="STRING" id="1203610.HMPREF1536_02136"/>
<dbReference type="Gene3D" id="1.10.1740.10">
    <property type="match status" value="1"/>
</dbReference>
<protein>
    <submittedName>
        <fullName evidence="7">RNA polymerase sigma-70 factor</fullName>
    </submittedName>
</protein>
<evidence type="ECO:0000259" key="6">
    <source>
        <dbReference type="Pfam" id="PF08281"/>
    </source>
</evidence>
<keyword evidence="3" id="KW-0731">Sigma factor</keyword>
<comment type="caution">
    <text evidence="7">The sequence shown here is derived from an EMBL/GenBank/DDBJ whole genome shotgun (WGS) entry which is preliminary data.</text>
</comment>